<protein>
    <recommendedName>
        <fullName evidence="2">At2g29880-like C-terminal domain-containing protein</fullName>
    </recommendedName>
</protein>
<name>A0ABC8LAV4_ERUVS</name>
<sequence>MLLGKKVLKRKGQTDDFRIGEAEENEASFDFDRLPMDLLRKLIIIFSRENEGDEDTVTKSVFPSPLFMAIPSSPRITKGRQKHRCTHSHTETIPSSLVAQHLEEGHKKDTHLRDDTFDDFEDLEKIYRQNNAKGNNTVGVGDDEDDDDDDDTDSVEQALSLRRRNATEKLPIRKRAKIDTYNVEKISDEICAVTGTTNQIFKKEADEKEAEEKADNVWAAIKEIPDLEENECFDAMNLVHKFGMKAGFMSMTMEERFKWIKRSIPHYLCSQIQRPLKKPTIRLGNEYIQNGLTEDPEYFRSLYRHITRRHLTVEGDIDVK</sequence>
<evidence type="ECO:0000259" key="2">
    <source>
        <dbReference type="Pfam" id="PF24769"/>
    </source>
</evidence>
<feature type="compositionally biased region" description="Acidic residues" evidence="1">
    <location>
        <begin position="141"/>
        <end position="154"/>
    </location>
</feature>
<dbReference type="PANTHER" id="PTHR47864">
    <property type="entry name" value="TRANSMEMBRANE PROTEIN"/>
    <property type="match status" value="1"/>
</dbReference>
<accession>A0ABC8LAV4</accession>
<gene>
    <name evidence="3" type="ORF">ERUC_LOCUS33198</name>
</gene>
<dbReference type="InterPro" id="IPR056253">
    <property type="entry name" value="At2g29880-like_C"/>
</dbReference>
<feature type="region of interest" description="Disordered" evidence="1">
    <location>
        <begin position="131"/>
        <end position="162"/>
    </location>
</feature>
<evidence type="ECO:0000313" key="4">
    <source>
        <dbReference type="Proteomes" id="UP001642260"/>
    </source>
</evidence>
<organism evidence="3 4">
    <name type="scientific">Eruca vesicaria subsp. sativa</name>
    <name type="common">Garden rocket</name>
    <name type="synonym">Eruca sativa</name>
    <dbReference type="NCBI Taxonomy" id="29727"/>
    <lineage>
        <taxon>Eukaryota</taxon>
        <taxon>Viridiplantae</taxon>
        <taxon>Streptophyta</taxon>
        <taxon>Embryophyta</taxon>
        <taxon>Tracheophyta</taxon>
        <taxon>Spermatophyta</taxon>
        <taxon>Magnoliopsida</taxon>
        <taxon>eudicotyledons</taxon>
        <taxon>Gunneridae</taxon>
        <taxon>Pentapetalae</taxon>
        <taxon>rosids</taxon>
        <taxon>malvids</taxon>
        <taxon>Brassicales</taxon>
        <taxon>Brassicaceae</taxon>
        <taxon>Brassiceae</taxon>
        <taxon>Eruca</taxon>
    </lineage>
</organism>
<dbReference type="Proteomes" id="UP001642260">
    <property type="component" value="Unassembled WGS sequence"/>
</dbReference>
<evidence type="ECO:0000313" key="3">
    <source>
        <dbReference type="EMBL" id="CAH8380639.1"/>
    </source>
</evidence>
<evidence type="ECO:0000256" key="1">
    <source>
        <dbReference type="SAM" id="MobiDB-lite"/>
    </source>
</evidence>
<comment type="caution">
    <text evidence="3">The sequence shown here is derived from an EMBL/GenBank/DDBJ whole genome shotgun (WGS) entry which is preliminary data.</text>
</comment>
<dbReference type="AlphaFoldDB" id="A0ABC8LAV4"/>
<reference evidence="3 4" key="1">
    <citation type="submission" date="2022-03" db="EMBL/GenBank/DDBJ databases">
        <authorList>
            <person name="Macdonald S."/>
            <person name="Ahmed S."/>
            <person name="Newling K."/>
        </authorList>
    </citation>
    <scope>NUCLEOTIDE SEQUENCE [LARGE SCALE GENOMIC DNA]</scope>
</reference>
<dbReference type="Pfam" id="PF24769">
    <property type="entry name" value="At2g29880_C"/>
    <property type="match status" value="1"/>
</dbReference>
<feature type="domain" description="At2g29880-like C-terminal" evidence="2">
    <location>
        <begin position="217"/>
        <end position="262"/>
    </location>
</feature>
<dbReference type="EMBL" id="CAKOAT010490710">
    <property type="protein sequence ID" value="CAH8380639.1"/>
    <property type="molecule type" value="Genomic_DNA"/>
</dbReference>
<dbReference type="InterPro" id="IPR055314">
    <property type="entry name" value="At2g29880-like"/>
</dbReference>
<keyword evidence="4" id="KW-1185">Reference proteome</keyword>
<dbReference type="PANTHER" id="PTHR47864:SF8">
    <property type="entry name" value="MYB_SANT-LIKE DOMAIN-CONTAINING PROTEIN"/>
    <property type="match status" value="1"/>
</dbReference>
<proteinExistence type="predicted"/>